<dbReference type="Proteomes" id="UP000326994">
    <property type="component" value="Unassembled WGS sequence"/>
</dbReference>
<dbReference type="Pfam" id="PF25594">
    <property type="entry name" value="GldB_lipo"/>
    <property type="match status" value="1"/>
</dbReference>
<proteinExistence type="predicted"/>
<dbReference type="AlphaFoldDB" id="A0A5J4G3K2"/>
<evidence type="ECO:0000313" key="2">
    <source>
        <dbReference type="Proteomes" id="UP000326994"/>
    </source>
</evidence>
<evidence type="ECO:0000313" key="1">
    <source>
        <dbReference type="EMBL" id="GEQ86951.1"/>
    </source>
</evidence>
<keyword evidence="1" id="KW-0449">Lipoprotein</keyword>
<name>A0A5J4G3K2_9FLAO</name>
<accession>A0A5J4G3K2</accession>
<protein>
    <submittedName>
        <fullName evidence="1">Gliding motility lipoprotein GldB</fullName>
    </submittedName>
</protein>
<keyword evidence="2" id="KW-1185">Reference proteome</keyword>
<dbReference type="InterPro" id="IPR019853">
    <property type="entry name" value="GldB-like"/>
</dbReference>
<comment type="caution">
    <text evidence="1">The sequence shown here is derived from an EMBL/GenBank/DDBJ whole genome shotgun (WGS) entry which is preliminary data.</text>
</comment>
<dbReference type="NCBIfam" id="TIGR03514">
    <property type="entry name" value="GldB_lipo"/>
    <property type="match status" value="1"/>
</dbReference>
<reference evidence="1 2" key="1">
    <citation type="submission" date="2019-08" db="EMBL/GenBank/DDBJ databases">
        <title>Ulvibacter marinistellae sp. nov., isolated from a starfish, Patiria pectinifera.</title>
        <authorList>
            <person name="Kawano K."/>
            <person name="Ushijima N."/>
            <person name="Kihara M."/>
            <person name="Itoh H."/>
        </authorList>
    </citation>
    <scope>NUCLEOTIDE SEQUENCE [LARGE SCALE GENOMIC DNA]</scope>
    <source>
        <strain evidence="1 2">KK4</strain>
    </source>
</reference>
<dbReference type="EMBL" id="BKCF01000005">
    <property type="protein sequence ID" value="GEQ86951.1"/>
    <property type="molecule type" value="Genomic_DNA"/>
</dbReference>
<gene>
    <name evidence="1" type="primary">gldB</name>
    <name evidence="1" type="ORF">ULMS_24590</name>
</gene>
<organism evidence="1 2">
    <name type="scientific">Patiriisocius marinistellae</name>
    <dbReference type="NCBI Taxonomy" id="2494560"/>
    <lineage>
        <taxon>Bacteria</taxon>
        <taxon>Pseudomonadati</taxon>
        <taxon>Bacteroidota</taxon>
        <taxon>Flavobacteriia</taxon>
        <taxon>Flavobacteriales</taxon>
        <taxon>Flavobacteriaceae</taxon>
        <taxon>Patiriisocius</taxon>
    </lineage>
</organism>
<sequence length="307" mass="35978">MLIACEQKSTVEKEIEKISVDVSVLRFDKVFAKASITDLPKLKSQYPMFFSPRVSDSIYEQRLNDTLQHQLEDEVLKAFPSEEKLSDELGPLFQHIKYYFPRFNEPTIATVISDVDYDNKVIIADTLLVVSLDTYLGSDHFFYSDISKFITKNMRSEQIMPDIATQYVRKLVSPPGSNSLLSQMIYFGKELYLKDIWLPEISEAERIGYTDAEMQWAKANEEQIWRYFVEREMLFNTDPKLSPRFINPAPFTKFYLDIDNESPGMMGRYMGWQIVRSFMEKNEVTPQQLLLFDAETLYQKSKYKPKK</sequence>